<protein>
    <submittedName>
        <fullName evidence="8">Site-specific integrase</fullName>
    </submittedName>
</protein>
<keyword evidence="3 5" id="KW-0238">DNA-binding</keyword>
<proteinExistence type="inferred from homology"/>
<dbReference type="PANTHER" id="PTHR30349">
    <property type="entry name" value="PHAGE INTEGRASE-RELATED"/>
    <property type="match status" value="1"/>
</dbReference>
<dbReference type="InterPro" id="IPR002104">
    <property type="entry name" value="Integrase_catalytic"/>
</dbReference>
<dbReference type="InterPro" id="IPR011010">
    <property type="entry name" value="DNA_brk_join_enz"/>
</dbReference>
<dbReference type="InterPro" id="IPR010998">
    <property type="entry name" value="Integrase_recombinase_N"/>
</dbReference>
<feature type="domain" description="Tyr recombinase" evidence="6">
    <location>
        <begin position="169"/>
        <end position="359"/>
    </location>
</feature>
<dbReference type="InterPro" id="IPR050090">
    <property type="entry name" value="Tyrosine_recombinase_XerCD"/>
</dbReference>
<dbReference type="Pfam" id="PF00589">
    <property type="entry name" value="Phage_integrase"/>
    <property type="match status" value="1"/>
</dbReference>
<comment type="similarity">
    <text evidence="1">Belongs to the 'phage' integrase family.</text>
</comment>
<dbReference type="AlphaFoldDB" id="A0A940PD80"/>
<dbReference type="CDD" id="cd01189">
    <property type="entry name" value="INT_ICEBs1_C_like"/>
    <property type="match status" value="1"/>
</dbReference>
<dbReference type="InterPro" id="IPR004107">
    <property type="entry name" value="Integrase_SAM-like_N"/>
</dbReference>
<keyword evidence="9" id="KW-1185">Reference proteome</keyword>
<name>A0A940PD80_9ENTE</name>
<evidence type="ECO:0000259" key="6">
    <source>
        <dbReference type="PROSITE" id="PS51898"/>
    </source>
</evidence>
<evidence type="ECO:0000256" key="1">
    <source>
        <dbReference type="ARBA" id="ARBA00008857"/>
    </source>
</evidence>
<dbReference type="InterPro" id="IPR013762">
    <property type="entry name" value="Integrase-like_cat_sf"/>
</dbReference>
<dbReference type="EMBL" id="JAEEGA010000012">
    <property type="protein sequence ID" value="MBP1042789.1"/>
    <property type="molecule type" value="Genomic_DNA"/>
</dbReference>
<organism evidence="8 9">
    <name type="scientific">Vagococcus allomyrinae</name>
    <dbReference type="NCBI Taxonomy" id="2794353"/>
    <lineage>
        <taxon>Bacteria</taxon>
        <taxon>Bacillati</taxon>
        <taxon>Bacillota</taxon>
        <taxon>Bacilli</taxon>
        <taxon>Lactobacillales</taxon>
        <taxon>Enterococcaceae</taxon>
        <taxon>Vagococcus</taxon>
    </lineage>
</organism>
<dbReference type="InterPro" id="IPR044068">
    <property type="entry name" value="CB"/>
</dbReference>
<dbReference type="PANTHER" id="PTHR30349:SF41">
    <property type="entry name" value="INTEGRASE_RECOMBINASE PROTEIN MJ0367-RELATED"/>
    <property type="match status" value="1"/>
</dbReference>
<dbReference type="GO" id="GO:0015074">
    <property type="term" value="P:DNA integration"/>
    <property type="evidence" value="ECO:0007669"/>
    <property type="project" value="UniProtKB-KW"/>
</dbReference>
<evidence type="ECO:0000313" key="8">
    <source>
        <dbReference type="EMBL" id="MBP1042789.1"/>
    </source>
</evidence>
<dbReference type="RefSeq" id="WP_209530317.1">
    <property type="nucleotide sequence ID" value="NZ_JAEEGA010000012.1"/>
</dbReference>
<evidence type="ECO:0000256" key="3">
    <source>
        <dbReference type="ARBA" id="ARBA00023125"/>
    </source>
</evidence>
<evidence type="ECO:0000256" key="4">
    <source>
        <dbReference type="ARBA" id="ARBA00023172"/>
    </source>
</evidence>
<keyword evidence="4" id="KW-0233">DNA recombination</keyword>
<dbReference type="Proteomes" id="UP000674938">
    <property type="component" value="Unassembled WGS sequence"/>
</dbReference>
<evidence type="ECO:0000259" key="7">
    <source>
        <dbReference type="PROSITE" id="PS51900"/>
    </source>
</evidence>
<dbReference type="Pfam" id="PF14659">
    <property type="entry name" value="Phage_int_SAM_3"/>
    <property type="match status" value="1"/>
</dbReference>
<gene>
    <name evidence="8" type="ORF">I6N95_17360</name>
</gene>
<reference evidence="8" key="1">
    <citation type="submission" date="2020-12" db="EMBL/GenBank/DDBJ databases">
        <title>Vagococcus allomyrinae sp. nov. and Enterococcus lavae sp. nov., isolated from the larvae of Allomyrina dichotoma.</title>
        <authorList>
            <person name="Lee S.D."/>
        </authorList>
    </citation>
    <scope>NUCLEOTIDE SEQUENCE</scope>
    <source>
        <strain evidence="8">BWB3-3</strain>
    </source>
</reference>
<dbReference type="Gene3D" id="1.10.443.10">
    <property type="entry name" value="Intergrase catalytic core"/>
    <property type="match status" value="1"/>
</dbReference>
<dbReference type="PROSITE" id="PS51898">
    <property type="entry name" value="TYR_RECOMBINASE"/>
    <property type="match status" value="1"/>
</dbReference>
<comment type="caution">
    <text evidence="8">The sequence shown here is derived from an EMBL/GenBank/DDBJ whole genome shotgun (WGS) entry which is preliminary data.</text>
</comment>
<evidence type="ECO:0000256" key="2">
    <source>
        <dbReference type="ARBA" id="ARBA00022908"/>
    </source>
</evidence>
<evidence type="ECO:0000313" key="9">
    <source>
        <dbReference type="Proteomes" id="UP000674938"/>
    </source>
</evidence>
<keyword evidence="2" id="KW-0229">DNA integration</keyword>
<dbReference type="GO" id="GO:0003677">
    <property type="term" value="F:DNA binding"/>
    <property type="evidence" value="ECO:0007669"/>
    <property type="project" value="UniProtKB-UniRule"/>
</dbReference>
<evidence type="ECO:0000256" key="5">
    <source>
        <dbReference type="PROSITE-ProRule" id="PRU01248"/>
    </source>
</evidence>
<accession>A0A940PD80</accession>
<dbReference type="Gene3D" id="1.10.150.130">
    <property type="match status" value="1"/>
</dbReference>
<dbReference type="SUPFAM" id="SSF56349">
    <property type="entry name" value="DNA breaking-rejoining enzymes"/>
    <property type="match status" value="1"/>
</dbReference>
<sequence>MSKRGLNIYKRKDGRWEGRYPKGRKENKTLYYGYIYGDSYKAVKEEVIRQRADYQFEKQSVNAYYGTLREWFEYWLEHHIGPRVKHSTYASYHHKLHTYVFPDIGQKKLVKLTQEDIQDWVDNFESKLSSSSIRVIFRLVQSGMESAKKQRFRVDNPCEGCRLPKTEISKTKALSQAQQQKIMKVAHDSEKGFPIVLALETGMRVGEICGLKWEDINFDDSYLSVQRTRQRITQKCGKGTILTENSPKTAHSIREIPLSRQLLQLLKRKYLQSTSSYVMEIAGRPLEPRAVDRHFRELTMHFGWSGISFHSLRHTFATRCVEMGINIAAVSALMGHSSIKTTLDVYTTTFFSEKQAAIQQITSF</sequence>
<feature type="domain" description="Core-binding (CB)" evidence="7">
    <location>
        <begin position="66"/>
        <end position="148"/>
    </location>
</feature>
<dbReference type="GO" id="GO:0006310">
    <property type="term" value="P:DNA recombination"/>
    <property type="evidence" value="ECO:0007669"/>
    <property type="project" value="UniProtKB-KW"/>
</dbReference>
<dbReference type="PROSITE" id="PS51900">
    <property type="entry name" value="CB"/>
    <property type="match status" value="1"/>
</dbReference>